<dbReference type="InterPro" id="IPR050942">
    <property type="entry name" value="F-box_BR-signaling"/>
</dbReference>
<dbReference type="SUPFAM" id="SSF81383">
    <property type="entry name" value="F-box domain"/>
    <property type="match status" value="1"/>
</dbReference>
<dbReference type="PANTHER" id="PTHR44259">
    <property type="entry name" value="OS07G0183000 PROTEIN-RELATED"/>
    <property type="match status" value="1"/>
</dbReference>
<dbReference type="InterPro" id="IPR001810">
    <property type="entry name" value="F-box_dom"/>
</dbReference>
<feature type="domain" description="F-box" evidence="2">
    <location>
        <begin position="32"/>
        <end position="73"/>
    </location>
</feature>
<dbReference type="Gramene" id="VVA36721">
    <property type="protein sequence ID" value="VVA36721"/>
    <property type="gene ID" value="Prudul26B032487"/>
</dbReference>
<dbReference type="EMBL" id="CABIKO010000472">
    <property type="protein sequence ID" value="VVA36721.1"/>
    <property type="molecule type" value="Genomic_DNA"/>
</dbReference>
<dbReference type="OMA" id="DSEEWEW"/>
<dbReference type="AlphaFoldDB" id="A0A5E4GAC9"/>
<dbReference type="InterPro" id="IPR036047">
    <property type="entry name" value="F-box-like_dom_sf"/>
</dbReference>
<proteinExistence type="predicted"/>
<gene>
    <name evidence="3" type="ORF">ALMOND_2B032487</name>
</gene>
<evidence type="ECO:0000259" key="2">
    <source>
        <dbReference type="SMART" id="SM00256"/>
    </source>
</evidence>
<organism evidence="3 4">
    <name type="scientific">Prunus dulcis</name>
    <name type="common">Almond</name>
    <name type="synonym">Amygdalus dulcis</name>
    <dbReference type="NCBI Taxonomy" id="3755"/>
    <lineage>
        <taxon>Eukaryota</taxon>
        <taxon>Viridiplantae</taxon>
        <taxon>Streptophyta</taxon>
        <taxon>Embryophyta</taxon>
        <taxon>Tracheophyta</taxon>
        <taxon>Spermatophyta</taxon>
        <taxon>Magnoliopsida</taxon>
        <taxon>eudicotyledons</taxon>
        <taxon>Gunneridae</taxon>
        <taxon>Pentapetalae</taxon>
        <taxon>rosids</taxon>
        <taxon>fabids</taxon>
        <taxon>Rosales</taxon>
        <taxon>Rosaceae</taxon>
        <taxon>Amygdaloideae</taxon>
        <taxon>Amygdaleae</taxon>
        <taxon>Prunus</taxon>
    </lineage>
</organism>
<dbReference type="PANTHER" id="PTHR44259:SF107">
    <property type="entry name" value="F-BOX PROTEIN SKIP23-LIKE"/>
    <property type="match status" value="1"/>
</dbReference>
<name>A0A5E4GAC9_PRUDU</name>
<accession>A0A5E4GAC9</accession>
<dbReference type="Gene3D" id="1.20.1280.50">
    <property type="match status" value="1"/>
</dbReference>
<dbReference type="Proteomes" id="UP000327085">
    <property type="component" value="Chromosome 5"/>
</dbReference>
<dbReference type="InParanoid" id="A0A5E4GAC9"/>
<feature type="region of interest" description="Disordered" evidence="1">
    <location>
        <begin position="1"/>
        <end position="27"/>
    </location>
</feature>
<dbReference type="FunCoup" id="A0A5E4GAC9">
    <property type="interactions" value="12"/>
</dbReference>
<protein>
    <submittedName>
        <fullName evidence="3">PREDICTED: F-box</fullName>
    </submittedName>
</protein>
<evidence type="ECO:0000313" key="3">
    <source>
        <dbReference type="EMBL" id="VVA36721.1"/>
    </source>
</evidence>
<reference evidence="4" key="1">
    <citation type="journal article" date="2020" name="Plant J.">
        <title>Transposons played a major role in the diversification between the closely related almond and peach genomes: results from the almond genome sequence.</title>
        <authorList>
            <person name="Alioto T."/>
            <person name="Alexiou K.G."/>
            <person name="Bardil A."/>
            <person name="Barteri F."/>
            <person name="Castanera R."/>
            <person name="Cruz F."/>
            <person name="Dhingra A."/>
            <person name="Duval H."/>
            <person name="Fernandez I Marti A."/>
            <person name="Frias L."/>
            <person name="Galan B."/>
            <person name="Garcia J.L."/>
            <person name="Howad W."/>
            <person name="Gomez-Garrido J."/>
            <person name="Gut M."/>
            <person name="Julca I."/>
            <person name="Morata J."/>
            <person name="Puigdomenech P."/>
            <person name="Ribeca P."/>
            <person name="Rubio Cabetas M.J."/>
            <person name="Vlasova A."/>
            <person name="Wirthensohn M."/>
            <person name="Garcia-Mas J."/>
            <person name="Gabaldon T."/>
            <person name="Casacuberta J.M."/>
            <person name="Arus P."/>
        </authorList>
    </citation>
    <scope>NUCLEOTIDE SEQUENCE [LARGE SCALE GENOMIC DNA]</scope>
    <source>
        <strain evidence="4">cv. Texas</strain>
    </source>
</reference>
<sequence length="408" mass="47342">MDSWEKNKKRKAMDSSGNPKKKTAMDSDWENLPKDLLDLVLERLESISDYLAFSVVCKTWNGVAKNSRSQSRHTAPMLLISSDKEDTWNLYNVMNNKVLDLQLRLPSKRLCGSSKGWLITLDENFVVTLMNPFSMVEGCKEKENSIIRLPPLARKYDFREPDYHVYKATISADPILNAHDFIVTVIYGFFSNFAVIRPGKDTEWSYIPNYYEFRRFHEVVHLGDKFYALYNDDRILSFDARDTIELSEIISELEVKWGSLTPMEGFGSQSRANKTYIVDSNEKGFLIVKRYKIWEGNWPDEKAVTFKFEIFELNFDKHELIEKETLDDAALFLGDNSSMFVLASKLPGCQPNCIYFTSDYQRSSWVLEDFGVYNIKTQSISKPYTTTAMTLLARTKQPEIWVMPTCRQ</sequence>
<dbReference type="SMART" id="SM00256">
    <property type="entry name" value="FBOX"/>
    <property type="match status" value="1"/>
</dbReference>
<evidence type="ECO:0000313" key="4">
    <source>
        <dbReference type="Proteomes" id="UP000327085"/>
    </source>
</evidence>
<evidence type="ECO:0000256" key="1">
    <source>
        <dbReference type="SAM" id="MobiDB-lite"/>
    </source>
</evidence>
<dbReference type="InterPro" id="IPR005174">
    <property type="entry name" value="KIB1-4_b-propeller"/>
</dbReference>
<dbReference type="Pfam" id="PF03478">
    <property type="entry name" value="Beta-prop_KIB1-4"/>
    <property type="match status" value="1"/>
</dbReference>
<dbReference type="Pfam" id="PF00646">
    <property type="entry name" value="F-box"/>
    <property type="match status" value="1"/>
</dbReference>